<keyword evidence="1" id="KW-0812">Transmembrane</keyword>
<dbReference type="AlphaFoldDB" id="A0A368N3V1"/>
<gene>
    <name evidence="2" type="ORF">DU002_15935</name>
</gene>
<evidence type="ECO:0000313" key="2">
    <source>
        <dbReference type="EMBL" id="RCU45212.1"/>
    </source>
</evidence>
<accession>A0A368N3V1</accession>
<dbReference type="Proteomes" id="UP000252558">
    <property type="component" value="Unassembled WGS sequence"/>
</dbReference>
<feature type="transmembrane region" description="Helical" evidence="1">
    <location>
        <begin position="7"/>
        <end position="25"/>
    </location>
</feature>
<protein>
    <submittedName>
        <fullName evidence="2">Uncharacterized protein</fullName>
    </submittedName>
</protein>
<sequence>MSSIEKYLHLTVLVFCISVSVIWRYTWFGAFLDATLLIFAIYLLPYSAALIDDKLHPQGLPLLERLSLIKCFAMLLGSPIFLYVGFYLLSHEPLSLLCDEATDCSDAAHRGVIGLIAISGGIFCITGLLYQWLPNRQACKAVLDNEQLNAPHNTTALMHMCVSTETEDLNIYPDTSLEGALVKINALTKKQVRTQQGDALLATTIMWQCPQMSDNSLAVTKNSDGRYDITLQAVYRRGMVGKWFRREAFCLLFDKKRKEVDAILTRFYGANSAQYYDFVYEQAAAN</sequence>
<proteinExistence type="predicted"/>
<organism evidence="2 3">
    <name type="scientific">Corallincola holothuriorum</name>
    <dbReference type="NCBI Taxonomy" id="2282215"/>
    <lineage>
        <taxon>Bacteria</taxon>
        <taxon>Pseudomonadati</taxon>
        <taxon>Pseudomonadota</taxon>
        <taxon>Gammaproteobacteria</taxon>
        <taxon>Alteromonadales</taxon>
        <taxon>Psychromonadaceae</taxon>
        <taxon>Corallincola</taxon>
    </lineage>
</organism>
<feature type="transmembrane region" description="Helical" evidence="1">
    <location>
        <begin position="71"/>
        <end position="89"/>
    </location>
</feature>
<dbReference type="RefSeq" id="WP_114339416.1">
    <property type="nucleotide sequence ID" value="NZ_QPID01000011.1"/>
</dbReference>
<feature type="transmembrane region" description="Helical" evidence="1">
    <location>
        <begin position="31"/>
        <end position="51"/>
    </location>
</feature>
<dbReference type="EMBL" id="QPID01000011">
    <property type="protein sequence ID" value="RCU45212.1"/>
    <property type="molecule type" value="Genomic_DNA"/>
</dbReference>
<evidence type="ECO:0000256" key="1">
    <source>
        <dbReference type="SAM" id="Phobius"/>
    </source>
</evidence>
<reference evidence="2 3" key="1">
    <citation type="submission" date="2018-07" db="EMBL/GenBank/DDBJ databases">
        <title>Corallincola holothuriorum sp. nov., a new facultative anaerobe isolated from sea cucumber Apostichopus japonicus.</title>
        <authorList>
            <person name="Xia H."/>
        </authorList>
    </citation>
    <scope>NUCLEOTIDE SEQUENCE [LARGE SCALE GENOMIC DNA]</scope>
    <source>
        <strain evidence="2 3">C4</strain>
    </source>
</reference>
<name>A0A368N3V1_9GAMM</name>
<keyword evidence="3" id="KW-1185">Reference proteome</keyword>
<feature type="transmembrane region" description="Helical" evidence="1">
    <location>
        <begin position="109"/>
        <end position="130"/>
    </location>
</feature>
<keyword evidence="1" id="KW-1133">Transmembrane helix</keyword>
<keyword evidence="1" id="KW-0472">Membrane</keyword>
<comment type="caution">
    <text evidence="2">The sequence shown here is derived from an EMBL/GenBank/DDBJ whole genome shotgun (WGS) entry which is preliminary data.</text>
</comment>
<evidence type="ECO:0000313" key="3">
    <source>
        <dbReference type="Proteomes" id="UP000252558"/>
    </source>
</evidence>